<protein>
    <submittedName>
        <fullName evidence="1">Uncharacterized protein</fullName>
    </submittedName>
</protein>
<dbReference type="InterPro" id="IPR011008">
    <property type="entry name" value="Dimeric_a/b-barrel"/>
</dbReference>
<dbReference type="RefSeq" id="WP_344661752.1">
    <property type="nucleotide sequence ID" value="NZ_BAAAQM010000059.1"/>
</dbReference>
<name>A0ABN2T2A4_9ACTN</name>
<dbReference type="Proteomes" id="UP001499854">
    <property type="component" value="Unassembled WGS sequence"/>
</dbReference>
<sequence>MNYFDLIKDDPALATAPPSDLPAQTDGPYAEAKELLAGELVIGCACAAKAAAAAEKAKAQRSAAAQ</sequence>
<dbReference type="SUPFAM" id="SSF54909">
    <property type="entry name" value="Dimeric alpha+beta barrel"/>
    <property type="match status" value="1"/>
</dbReference>
<proteinExistence type="predicted"/>
<dbReference type="EMBL" id="BAAAQM010000059">
    <property type="protein sequence ID" value="GAA1997175.1"/>
    <property type="molecule type" value="Genomic_DNA"/>
</dbReference>
<organism evidence="1 2">
    <name type="scientific">Catenulispora subtropica</name>
    <dbReference type="NCBI Taxonomy" id="450798"/>
    <lineage>
        <taxon>Bacteria</taxon>
        <taxon>Bacillati</taxon>
        <taxon>Actinomycetota</taxon>
        <taxon>Actinomycetes</taxon>
        <taxon>Catenulisporales</taxon>
        <taxon>Catenulisporaceae</taxon>
        <taxon>Catenulispora</taxon>
    </lineage>
</organism>
<accession>A0ABN2T2A4</accession>
<comment type="caution">
    <text evidence="1">The sequence shown here is derived from an EMBL/GenBank/DDBJ whole genome shotgun (WGS) entry which is preliminary data.</text>
</comment>
<gene>
    <name evidence="1" type="ORF">GCM10009838_73020</name>
</gene>
<evidence type="ECO:0000313" key="2">
    <source>
        <dbReference type="Proteomes" id="UP001499854"/>
    </source>
</evidence>
<keyword evidence="2" id="KW-1185">Reference proteome</keyword>
<evidence type="ECO:0000313" key="1">
    <source>
        <dbReference type="EMBL" id="GAA1997175.1"/>
    </source>
</evidence>
<dbReference type="Gene3D" id="3.30.70.1060">
    <property type="entry name" value="Dimeric alpha+beta barrel"/>
    <property type="match status" value="1"/>
</dbReference>
<reference evidence="1 2" key="1">
    <citation type="journal article" date="2019" name="Int. J. Syst. Evol. Microbiol.">
        <title>The Global Catalogue of Microorganisms (GCM) 10K type strain sequencing project: providing services to taxonomists for standard genome sequencing and annotation.</title>
        <authorList>
            <consortium name="The Broad Institute Genomics Platform"/>
            <consortium name="The Broad Institute Genome Sequencing Center for Infectious Disease"/>
            <person name="Wu L."/>
            <person name="Ma J."/>
        </authorList>
    </citation>
    <scope>NUCLEOTIDE SEQUENCE [LARGE SCALE GENOMIC DNA]</scope>
    <source>
        <strain evidence="1 2">JCM 16013</strain>
    </source>
</reference>